<evidence type="ECO:0000313" key="5">
    <source>
        <dbReference type="EMBL" id="GFR98426.1"/>
    </source>
</evidence>
<dbReference type="InterPro" id="IPR050216">
    <property type="entry name" value="LRR_domain-containing"/>
</dbReference>
<dbReference type="InterPro" id="IPR055414">
    <property type="entry name" value="LRR_R13L4/SHOC2-like"/>
</dbReference>
<keyword evidence="2" id="KW-0677">Repeat</keyword>
<dbReference type="AlphaFoldDB" id="A0AAV4HKN1"/>
<dbReference type="Proteomes" id="UP000762676">
    <property type="component" value="Unassembled WGS sequence"/>
</dbReference>
<evidence type="ECO:0000313" key="6">
    <source>
        <dbReference type="Proteomes" id="UP000762676"/>
    </source>
</evidence>
<feature type="region of interest" description="Disordered" evidence="3">
    <location>
        <begin position="682"/>
        <end position="703"/>
    </location>
</feature>
<reference evidence="5 6" key="1">
    <citation type="journal article" date="2021" name="Elife">
        <title>Chloroplast acquisition without the gene transfer in kleptoplastic sea slugs, Plakobranchus ocellatus.</title>
        <authorList>
            <person name="Maeda T."/>
            <person name="Takahashi S."/>
            <person name="Yoshida T."/>
            <person name="Shimamura S."/>
            <person name="Takaki Y."/>
            <person name="Nagai Y."/>
            <person name="Toyoda A."/>
            <person name="Suzuki Y."/>
            <person name="Arimoto A."/>
            <person name="Ishii H."/>
            <person name="Satoh N."/>
            <person name="Nishiyama T."/>
            <person name="Hasebe M."/>
            <person name="Maruyama T."/>
            <person name="Minagawa J."/>
            <person name="Obokata J."/>
            <person name="Shigenobu S."/>
        </authorList>
    </citation>
    <scope>NUCLEOTIDE SEQUENCE [LARGE SCALE GENOMIC DNA]</scope>
</reference>
<feature type="compositionally biased region" description="Basic and acidic residues" evidence="3">
    <location>
        <begin position="850"/>
        <end position="864"/>
    </location>
</feature>
<feature type="compositionally biased region" description="Polar residues" evidence="3">
    <location>
        <begin position="836"/>
        <end position="845"/>
    </location>
</feature>
<accession>A0AAV4HKN1</accession>
<feature type="compositionally biased region" description="Polar residues" evidence="3">
    <location>
        <begin position="555"/>
        <end position="570"/>
    </location>
</feature>
<dbReference type="Gene3D" id="2.60.220.30">
    <property type="match status" value="1"/>
</dbReference>
<evidence type="ECO:0000256" key="1">
    <source>
        <dbReference type="ARBA" id="ARBA00022614"/>
    </source>
</evidence>
<dbReference type="EMBL" id="BMAT01009096">
    <property type="protein sequence ID" value="GFR98426.1"/>
    <property type="molecule type" value="Genomic_DNA"/>
</dbReference>
<feature type="region of interest" description="Disordered" evidence="3">
    <location>
        <begin position="550"/>
        <end position="570"/>
    </location>
</feature>
<organism evidence="5 6">
    <name type="scientific">Elysia marginata</name>
    <dbReference type="NCBI Taxonomy" id="1093978"/>
    <lineage>
        <taxon>Eukaryota</taxon>
        <taxon>Metazoa</taxon>
        <taxon>Spiralia</taxon>
        <taxon>Lophotrochozoa</taxon>
        <taxon>Mollusca</taxon>
        <taxon>Gastropoda</taxon>
        <taxon>Heterobranchia</taxon>
        <taxon>Euthyneura</taxon>
        <taxon>Panpulmonata</taxon>
        <taxon>Sacoglossa</taxon>
        <taxon>Placobranchoidea</taxon>
        <taxon>Plakobranchidae</taxon>
        <taxon>Elysia</taxon>
    </lineage>
</organism>
<gene>
    <name evidence="5" type="ORF">ElyMa_004501200</name>
</gene>
<dbReference type="PRINTS" id="PR00019">
    <property type="entry name" value="LEURICHRPT"/>
</dbReference>
<dbReference type="PANTHER" id="PTHR48051:SF54">
    <property type="entry name" value="LEUCINE-RICH REPEAT-CONTAINING PROTEIN"/>
    <property type="match status" value="1"/>
</dbReference>
<dbReference type="SMART" id="SM00364">
    <property type="entry name" value="LRR_BAC"/>
    <property type="match status" value="4"/>
</dbReference>
<comment type="caution">
    <text evidence="5">The sequence shown here is derived from an EMBL/GenBank/DDBJ whole genome shotgun (WGS) entry which is preliminary data.</text>
</comment>
<dbReference type="Gene3D" id="3.80.10.10">
    <property type="entry name" value="Ribonuclease Inhibitor"/>
    <property type="match status" value="2"/>
</dbReference>
<dbReference type="GO" id="GO:0005737">
    <property type="term" value="C:cytoplasm"/>
    <property type="evidence" value="ECO:0007669"/>
    <property type="project" value="TreeGrafter"/>
</dbReference>
<keyword evidence="1" id="KW-0433">Leucine-rich repeat</keyword>
<dbReference type="PANTHER" id="PTHR48051">
    <property type="match status" value="1"/>
</dbReference>
<dbReference type="PROSITE" id="PS51450">
    <property type="entry name" value="LRR"/>
    <property type="match status" value="3"/>
</dbReference>
<dbReference type="Pfam" id="PF13855">
    <property type="entry name" value="LRR_8"/>
    <property type="match status" value="1"/>
</dbReference>
<feature type="region of interest" description="Disordered" evidence="3">
    <location>
        <begin position="807"/>
        <end position="891"/>
    </location>
</feature>
<evidence type="ECO:0000256" key="2">
    <source>
        <dbReference type="ARBA" id="ARBA00022737"/>
    </source>
</evidence>
<feature type="domain" description="Disease resistance R13L4/SHOC-2-like LRR" evidence="4">
    <location>
        <begin position="134"/>
        <end position="239"/>
    </location>
</feature>
<protein>
    <submittedName>
        <fullName evidence="5">Leucine rich repeat protein</fullName>
    </submittedName>
</protein>
<proteinExistence type="predicted"/>
<feature type="compositionally biased region" description="Basic and acidic residues" evidence="3">
    <location>
        <begin position="825"/>
        <end position="835"/>
    </location>
</feature>
<dbReference type="SUPFAM" id="SSF52058">
    <property type="entry name" value="L domain-like"/>
    <property type="match status" value="1"/>
</dbReference>
<dbReference type="InterPro" id="IPR001611">
    <property type="entry name" value="Leu-rich_rpt"/>
</dbReference>
<sequence>MVGVTGVTVMKETGGDGVAREHQAIQGKAATVDMERRLRMQVVTNSQGHMELNLHGRGLRQVPVQVFHMGSIHVLRLAHNHIDHLPMMISYLRSLRVLDVSHNALAKLPETLVNCRSLSRLDVSHNRLAGLPRTVGGLRELRHLGLAGNLLEQLQQEVGQLVALRVLNLHGNRLWHLPPSLERLRHLSRLDLGDNMLDSVPLVVTRITSLKALDLSRNRLNALPVDIDKLKGLVELNLSHNKFPAITSLLATLTKLKYLSLAGNGLKFLPTQIDRLQNLEVLHLQGNSLKSIPALPSSIKYYNERRATFPRSRSRSSRLTEKPEKPRSSNEVKPPKRFSSLRSFRDILFGRSKNKNRKELPSHDGASGSINFETRAALKPSDSVHLPINYRMEDIEGDMRSNRRFSGGETRNFRPPQHFQHSPMGSPVESFYSTRNHTRGHHKGMDDGGEYKFEGHYRNAYNNTKRSRYQQGISNTDMTHSSTMLPEFHHRILESQGYPNLQQGRLRQGGSLRGKWPERYRKNFNHHSAKGLGPASTMPFRHSQSWVGQERMFSRGQNSPQAPQDSFSSEASWREWGRSVPRSAHASRDHSVREAYASFATETPYSERASPDGRAIYFPELDFANDSADDGYTSPMRSYRSEPILHNDVENMSFKTHTRGSRLASRQRFPSDDSLFDQEFDEETRVKQSHGHNHLDQSWHDASPVSDQSFEREHAGLRKSNSLNFLHAEVRDNGYHGSSRSASRVTDYIDCEDTSVSAVPPPRPGSSKKGHFSQFDNILSTAAVPHEAAETGRGSPRLTPVALQHGHFLMKRKPTDHMTTTTRRRSLDSILDDRSQNMNTAGAQHSNRRANQDPERHQDEHSGRQLDLGPAESVRSHISEHSSSTGSNKQPVADLSLLGVCSHVETMLNRNAFQPGIRFNKNYTQRNTGQTPRDDRTINNINATGEDAHHTAKTLKAWGLKYSQPKTFTLTSSGGQFVSSSHLEVLVDVPAHAVRRNLNMTMQLLTISPELLSQAQEANHFVSNILSLGPLVYFYTNRPQVSLNSPATINLPAPAAVKGGHLVVLSVRKDNSCLPVSSGYRSGHTAATMTTWHFSGKMAVIARAKCKYKACKSVEQLLQCIGAAQI</sequence>
<keyword evidence="6" id="KW-1185">Reference proteome</keyword>
<feature type="compositionally biased region" description="Basic and acidic residues" evidence="3">
    <location>
        <begin position="318"/>
        <end position="334"/>
    </location>
</feature>
<dbReference type="Pfam" id="PF23598">
    <property type="entry name" value="LRR_14"/>
    <property type="match status" value="1"/>
</dbReference>
<evidence type="ECO:0000256" key="3">
    <source>
        <dbReference type="SAM" id="MobiDB-lite"/>
    </source>
</evidence>
<dbReference type="SMART" id="SM00369">
    <property type="entry name" value="LRR_TYP"/>
    <property type="match status" value="9"/>
</dbReference>
<name>A0AAV4HKN1_9GAST</name>
<feature type="region of interest" description="Disordered" evidence="3">
    <location>
        <begin position="306"/>
        <end position="336"/>
    </location>
</feature>
<evidence type="ECO:0000259" key="4">
    <source>
        <dbReference type="Pfam" id="PF23598"/>
    </source>
</evidence>
<dbReference type="InterPro" id="IPR003591">
    <property type="entry name" value="Leu-rich_rpt_typical-subtyp"/>
</dbReference>
<dbReference type="InterPro" id="IPR032675">
    <property type="entry name" value="LRR_dom_sf"/>
</dbReference>